<dbReference type="SUPFAM" id="SSF81342">
    <property type="entry name" value="Transmembrane di-heme cytochromes"/>
    <property type="match status" value="1"/>
</dbReference>
<keyword evidence="2" id="KW-1185">Reference proteome</keyword>
<dbReference type="Gene3D" id="1.20.810.10">
    <property type="entry name" value="Cytochrome Bc1 Complex, Chain C"/>
    <property type="match status" value="1"/>
</dbReference>
<name>A0A7K6W9R4_STECA</name>
<dbReference type="OrthoDB" id="244at2759"/>
<dbReference type="InterPro" id="IPR016174">
    <property type="entry name" value="Di-haem_cyt_TM"/>
</dbReference>
<gene>
    <name evidence="1" type="primary">Mtcyb</name>
    <name evidence="1" type="ORF">STECAR_R14829</name>
</gene>
<organism evidence="1 2">
    <name type="scientific">Steatornis caripensis</name>
    <name type="common">Oilbird</name>
    <dbReference type="NCBI Taxonomy" id="48435"/>
    <lineage>
        <taxon>Eukaryota</taxon>
        <taxon>Metazoa</taxon>
        <taxon>Chordata</taxon>
        <taxon>Craniata</taxon>
        <taxon>Vertebrata</taxon>
        <taxon>Euteleostomi</taxon>
        <taxon>Archelosauria</taxon>
        <taxon>Archosauria</taxon>
        <taxon>Dinosauria</taxon>
        <taxon>Saurischia</taxon>
        <taxon>Theropoda</taxon>
        <taxon>Coelurosauria</taxon>
        <taxon>Aves</taxon>
        <taxon>Neognathae</taxon>
        <taxon>Neoaves</taxon>
        <taxon>Strisores</taxon>
        <taxon>Caprimulgiformes</taxon>
        <taxon>Steatornithidae</taxon>
        <taxon>Steatornis</taxon>
    </lineage>
</organism>
<accession>A0A7K6W9R4</accession>
<dbReference type="InterPro" id="IPR027387">
    <property type="entry name" value="Cytb/b6-like_sf"/>
</dbReference>
<evidence type="ECO:0000313" key="1">
    <source>
        <dbReference type="EMBL" id="NWX44111.1"/>
    </source>
</evidence>
<comment type="caution">
    <text evidence="1">The sequence shown here is derived from an EMBL/GenBank/DDBJ whole genome shotgun (WGS) entry which is preliminary data.</text>
</comment>
<sequence>TLIHLTFLHESASKNPLGIVSNCNKILFHAYFSLKDTLGFILMFLPLTTLALF</sequence>
<dbReference type="EMBL" id="VZSC01007524">
    <property type="protein sequence ID" value="NWX44111.1"/>
    <property type="molecule type" value="Genomic_DNA"/>
</dbReference>
<reference evidence="1 2" key="1">
    <citation type="submission" date="2019-09" db="EMBL/GenBank/DDBJ databases">
        <title>Bird 10,000 Genomes (B10K) Project - Family phase.</title>
        <authorList>
            <person name="Zhang G."/>
        </authorList>
    </citation>
    <scope>NUCLEOTIDE SEQUENCE [LARGE SCALE GENOMIC DNA]</scope>
    <source>
        <strain evidence="1">OUT-0004</strain>
    </source>
</reference>
<evidence type="ECO:0000313" key="2">
    <source>
        <dbReference type="Proteomes" id="UP000516988"/>
    </source>
</evidence>
<dbReference type="Proteomes" id="UP000516988">
    <property type="component" value="Unassembled WGS sequence"/>
</dbReference>
<proteinExistence type="predicted"/>
<dbReference type="AlphaFoldDB" id="A0A7K6W9R4"/>
<feature type="non-terminal residue" evidence="1">
    <location>
        <position position="1"/>
    </location>
</feature>
<feature type="non-terminal residue" evidence="1">
    <location>
        <position position="53"/>
    </location>
</feature>
<dbReference type="GO" id="GO:0016020">
    <property type="term" value="C:membrane"/>
    <property type="evidence" value="ECO:0007669"/>
    <property type="project" value="InterPro"/>
</dbReference>
<protein>
    <submittedName>
        <fullName evidence="1">CYB protein</fullName>
    </submittedName>
</protein>
<dbReference type="GO" id="GO:0022904">
    <property type="term" value="P:respiratory electron transport chain"/>
    <property type="evidence" value="ECO:0007669"/>
    <property type="project" value="InterPro"/>
</dbReference>